<keyword evidence="4" id="KW-1185">Reference proteome</keyword>
<name>A0A6A4N1T8_LUPAL</name>
<evidence type="ECO:0000313" key="4">
    <source>
        <dbReference type="Proteomes" id="UP000447434"/>
    </source>
</evidence>
<gene>
    <name evidence="3" type="ORF">Lalb_Chr22g0357431</name>
</gene>
<feature type="domain" description="VQ" evidence="2">
    <location>
        <begin position="38"/>
        <end position="63"/>
    </location>
</feature>
<sequence>MDIINNSVMNSVQQRTPTKRTKPKKNLNNIKPMKVVYISNPMKFKTSASEFMALVQELTGQDAESPPDPSRFQKSGGDYGGDRTYTSRYKMISDNWFVKIGHDDEINDHARVAPSPVDPNNYCQGQGQVASESSSVESFEPLDYVFTPQMIESISAMLPDSVFYQSP</sequence>
<organism evidence="3 4">
    <name type="scientific">Lupinus albus</name>
    <name type="common">White lupine</name>
    <name type="synonym">Lupinus termis</name>
    <dbReference type="NCBI Taxonomy" id="3870"/>
    <lineage>
        <taxon>Eukaryota</taxon>
        <taxon>Viridiplantae</taxon>
        <taxon>Streptophyta</taxon>
        <taxon>Embryophyta</taxon>
        <taxon>Tracheophyta</taxon>
        <taxon>Spermatophyta</taxon>
        <taxon>Magnoliopsida</taxon>
        <taxon>eudicotyledons</taxon>
        <taxon>Gunneridae</taxon>
        <taxon>Pentapetalae</taxon>
        <taxon>rosids</taxon>
        <taxon>fabids</taxon>
        <taxon>Fabales</taxon>
        <taxon>Fabaceae</taxon>
        <taxon>Papilionoideae</taxon>
        <taxon>50 kb inversion clade</taxon>
        <taxon>genistoids sensu lato</taxon>
        <taxon>core genistoids</taxon>
        <taxon>Genisteae</taxon>
        <taxon>Lupinus</taxon>
    </lineage>
</organism>
<dbReference type="PANTHER" id="PTHR33624:SF2">
    <property type="entry name" value="SIGMA FACTOR BINDING PROTEIN 1, CHLOROPLASTIC"/>
    <property type="match status" value="1"/>
</dbReference>
<dbReference type="InterPro" id="IPR039335">
    <property type="entry name" value="SIB1/2"/>
</dbReference>
<evidence type="ECO:0000313" key="3">
    <source>
        <dbReference type="EMBL" id="KAE9588636.1"/>
    </source>
</evidence>
<dbReference type="InterPro" id="IPR008889">
    <property type="entry name" value="VQ"/>
</dbReference>
<reference evidence="4" key="1">
    <citation type="journal article" date="2020" name="Nat. Commun.">
        <title>Genome sequence of the cluster root forming white lupin.</title>
        <authorList>
            <person name="Hufnagel B."/>
            <person name="Marques A."/>
            <person name="Soriano A."/>
            <person name="Marques L."/>
            <person name="Divol F."/>
            <person name="Doumas P."/>
            <person name="Sallet E."/>
            <person name="Mancinotti D."/>
            <person name="Carrere S."/>
            <person name="Marande W."/>
            <person name="Arribat S."/>
            <person name="Keller J."/>
            <person name="Huneau C."/>
            <person name="Blein T."/>
            <person name="Aime D."/>
            <person name="Laguerre M."/>
            <person name="Taylor J."/>
            <person name="Schubert V."/>
            <person name="Nelson M."/>
            <person name="Geu-Flores F."/>
            <person name="Crespi M."/>
            <person name="Gallardo-Guerrero K."/>
            <person name="Delaux P.-M."/>
            <person name="Salse J."/>
            <person name="Berges H."/>
            <person name="Guyot R."/>
            <person name="Gouzy J."/>
            <person name="Peret B."/>
        </authorList>
    </citation>
    <scope>NUCLEOTIDE SEQUENCE [LARGE SCALE GENOMIC DNA]</scope>
    <source>
        <strain evidence="4">cv. Amiga</strain>
    </source>
</reference>
<dbReference type="Proteomes" id="UP000447434">
    <property type="component" value="Chromosome 22"/>
</dbReference>
<dbReference type="PANTHER" id="PTHR33624">
    <property type="entry name" value="SIGMA FACTOR BINDING PROTEIN 1, CHLOROPLASTIC"/>
    <property type="match status" value="1"/>
</dbReference>
<comment type="caution">
    <text evidence="3">The sequence shown here is derived from an EMBL/GenBank/DDBJ whole genome shotgun (WGS) entry which is preliminary data.</text>
</comment>
<evidence type="ECO:0000259" key="2">
    <source>
        <dbReference type="Pfam" id="PF05678"/>
    </source>
</evidence>
<dbReference type="AlphaFoldDB" id="A0A6A4N1T8"/>
<proteinExistence type="predicted"/>
<feature type="compositionally biased region" description="Polar residues" evidence="1">
    <location>
        <begin position="1"/>
        <end position="14"/>
    </location>
</feature>
<feature type="region of interest" description="Disordered" evidence="1">
    <location>
        <begin position="1"/>
        <end position="26"/>
    </location>
</feature>
<feature type="region of interest" description="Disordered" evidence="1">
    <location>
        <begin position="59"/>
        <end position="81"/>
    </location>
</feature>
<evidence type="ECO:0000256" key="1">
    <source>
        <dbReference type="SAM" id="MobiDB-lite"/>
    </source>
</evidence>
<accession>A0A6A4N1T8</accession>
<dbReference type="Pfam" id="PF05678">
    <property type="entry name" value="VQ"/>
    <property type="match status" value="1"/>
</dbReference>
<dbReference type="EMBL" id="WOCE01000022">
    <property type="protein sequence ID" value="KAE9588636.1"/>
    <property type="molecule type" value="Genomic_DNA"/>
</dbReference>
<dbReference type="OrthoDB" id="665788at2759"/>
<protein>
    <recommendedName>
        <fullName evidence="2">VQ domain-containing protein</fullName>
    </recommendedName>
</protein>